<evidence type="ECO:0000313" key="2">
    <source>
        <dbReference type="EMBL" id="AWN03189.1"/>
    </source>
</evidence>
<gene>
    <name evidence="2" type="primary">7</name>
    <name evidence="2" type="ORF">PBI_APPA_7</name>
</gene>
<dbReference type="KEGG" id="vg:54992001"/>
<reference evidence="2 3" key="1">
    <citation type="submission" date="2018-03" db="EMBL/GenBank/DDBJ databases">
        <authorList>
            <person name="Zack K.M."/>
            <person name="Garlena R.A."/>
            <person name="Russell D.A."/>
            <person name="Pope W.H."/>
            <person name="Jacobs-Sera D."/>
            <person name="Hatfull G.F."/>
        </authorList>
    </citation>
    <scope>NUCLEOTIDE SEQUENCE [LARGE SCALE GENOMIC DNA]</scope>
</reference>
<evidence type="ECO:0000313" key="3">
    <source>
        <dbReference type="Proteomes" id="UP000246517"/>
    </source>
</evidence>
<dbReference type="Proteomes" id="UP000246517">
    <property type="component" value="Segment"/>
</dbReference>
<keyword evidence="3" id="KW-1185">Reference proteome</keyword>
<protein>
    <submittedName>
        <fullName evidence="2">Portal protein</fullName>
    </submittedName>
</protein>
<proteinExistence type="predicted"/>
<feature type="compositionally biased region" description="Acidic residues" evidence="1">
    <location>
        <begin position="528"/>
        <end position="537"/>
    </location>
</feature>
<name>A0A2U8UHR2_9CAUD</name>
<dbReference type="GeneID" id="54992001"/>
<accession>A0A2U8UHR2</accession>
<dbReference type="EMBL" id="MH153799">
    <property type="protein sequence ID" value="AWN03189.1"/>
    <property type="molecule type" value="Genomic_DNA"/>
</dbReference>
<organism evidence="2 3">
    <name type="scientific">Microbacterium phage Appa</name>
    <dbReference type="NCBI Taxonomy" id="2182350"/>
    <lineage>
        <taxon>Viruses</taxon>
        <taxon>Duplodnaviria</taxon>
        <taxon>Heunggongvirae</taxon>
        <taxon>Uroviricota</taxon>
        <taxon>Caudoviricetes</taxon>
        <taxon>Appavirus</taxon>
        <taxon>Appavirus appa</taxon>
    </lineage>
</organism>
<evidence type="ECO:0000256" key="1">
    <source>
        <dbReference type="SAM" id="MobiDB-lite"/>
    </source>
</evidence>
<dbReference type="RefSeq" id="YP_009801484.1">
    <property type="nucleotide sequence ID" value="NC_047972.1"/>
</dbReference>
<feature type="region of interest" description="Disordered" evidence="1">
    <location>
        <begin position="504"/>
        <end position="537"/>
    </location>
</feature>
<sequence length="537" mass="58928">MGLPENKAAWPPASETGRYGRMAVNSTWYGGDPTALANLYANGTDGEKYRSGMRYYIERIASWFWATNDPSAPDDKVHLPVAQDIATMSSEVLFGEEVAFEVQADPTWVPGEDGTYSDEQTRIIEQTQKRLDTLLDGMDFQSTLLAAAETAVPLGSVGLRMAWDKRLGMTQPVISRVDADHVVAEYEFGMLKAVTFWEIVSRENGGETVIYHLERHEPGRVLHGLYRGVVGNLGMAIPLTEHASTAPYADLVDEEGAIATGIDGLLAESIPNMLPDPLDRGNEAGRSDFTPGVLSLFDAIDRTVTSLMRDIADGRSRLLIADYMMQGRGVGKGVEFAEDQHLFVRLKREPGENGGDAPIDQVQFKIRVDEHLRTLDFLQRKVIETCGYNVDAEVGEQGDAMTATEYSGRAKKTARTRDKKLRYWRRIERLLETLLKVDAAIFTSGVTPLPVKMIVPDMMQPTTLELANTAKVLREAKAASTRVIVEMMNLVGEDMVDEEVAAIEGAEADPSTVGLPGVPDQPGAPLPDEPDDDPAEV</sequence>